<dbReference type="CDD" id="cd02440">
    <property type="entry name" value="AdoMet_MTases"/>
    <property type="match status" value="1"/>
</dbReference>
<dbReference type="InterPro" id="IPR003333">
    <property type="entry name" value="CMAS"/>
</dbReference>
<evidence type="ECO:0000313" key="6">
    <source>
        <dbReference type="Proteomes" id="UP000887540"/>
    </source>
</evidence>
<sequence>MFWKIIQNIVYFIGYLEHKRRKNTLTGSRANIRKHYDLGNDLFALFLDETMTYSCAIFEEFPLNANKLTQESLYKAQIRKYDAILDSLQIKPTDSVLEIGCGWGYAGIHAVRKYNCKWTALTISKQQYQLACERIRKAGLEDKIEVKFLDYREEKGVYDKILSIEMIEAVGHEFLPDYFRIIRDRLKPGGIASIQGILCPDDQYERYRKSTDFIKKHIFPGGHMPCLQAISKALPAELECASTMHIGKHYATTLDIWCRAWLQKRSKILKMGYSEEFFRKWEFYFAMCSALFEYENISTNAYQEGMSSNIGLGAHFETPTEEVTQMAAVAYAHEQKVFVGARQQLSSVSFASAAA</sequence>
<organism evidence="6 7">
    <name type="scientific">Acrobeloides nanus</name>
    <dbReference type="NCBI Taxonomy" id="290746"/>
    <lineage>
        <taxon>Eukaryota</taxon>
        <taxon>Metazoa</taxon>
        <taxon>Ecdysozoa</taxon>
        <taxon>Nematoda</taxon>
        <taxon>Chromadorea</taxon>
        <taxon>Rhabditida</taxon>
        <taxon>Tylenchina</taxon>
        <taxon>Cephalobomorpha</taxon>
        <taxon>Cephaloboidea</taxon>
        <taxon>Cephalobidae</taxon>
        <taxon>Acrobeloides</taxon>
    </lineage>
</organism>
<dbReference type="GO" id="GO:0008610">
    <property type="term" value="P:lipid biosynthetic process"/>
    <property type="evidence" value="ECO:0007669"/>
    <property type="project" value="InterPro"/>
</dbReference>
<dbReference type="PIRSF" id="PIRSF003085">
    <property type="entry name" value="CMAS"/>
    <property type="match status" value="1"/>
</dbReference>
<dbReference type="GO" id="GO:0008168">
    <property type="term" value="F:methyltransferase activity"/>
    <property type="evidence" value="ECO:0007669"/>
    <property type="project" value="UniProtKB-KW"/>
</dbReference>
<dbReference type="GO" id="GO:0032259">
    <property type="term" value="P:methylation"/>
    <property type="evidence" value="ECO:0007669"/>
    <property type="project" value="UniProtKB-KW"/>
</dbReference>
<keyword evidence="6" id="KW-1185">Reference proteome</keyword>
<keyword evidence="3" id="KW-0808">Transferase</keyword>
<dbReference type="PANTHER" id="PTHR43667:SF2">
    <property type="entry name" value="FATTY ACID C-METHYL TRANSFERASE"/>
    <property type="match status" value="1"/>
</dbReference>
<dbReference type="SUPFAM" id="SSF53335">
    <property type="entry name" value="S-adenosyl-L-methionine-dependent methyltransferases"/>
    <property type="match status" value="1"/>
</dbReference>
<keyword evidence="4" id="KW-0949">S-adenosyl-L-methionine</keyword>
<evidence type="ECO:0000313" key="7">
    <source>
        <dbReference type="WBParaSite" id="ACRNAN_scaffold4893.g12158.t1"/>
    </source>
</evidence>
<accession>A0A914E0F9</accession>
<proteinExistence type="inferred from homology"/>
<evidence type="ECO:0000256" key="5">
    <source>
        <dbReference type="ARBA" id="ARBA00023098"/>
    </source>
</evidence>
<dbReference type="InterPro" id="IPR050723">
    <property type="entry name" value="CFA/CMAS"/>
</dbReference>
<reference evidence="7" key="1">
    <citation type="submission" date="2022-11" db="UniProtKB">
        <authorList>
            <consortium name="WormBaseParasite"/>
        </authorList>
    </citation>
    <scope>IDENTIFICATION</scope>
</reference>
<keyword evidence="5" id="KW-0443">Lipid metabolism</keyword>
<dbReference type="PANTHER" id="PTHR43667">
    <property type="entry name" value="CYCLOPROPANE-FATTY-ACYL-PHOSPHOLIPID SYNTHASE"/>
    <property type="match status" value="1"/>
</dbReference>
<dbReference type="Gene3D" id="3.40.50.150">
    <property type="entry name" value="Vaccinia Virus protein VP39"/>
    <property type="match status" value="1"/>
</dbReference>
<name>A0A914E0F9_9BILA</name>
<dbReference type="Proteomes" id="UP000887540">
    <property type="component" value="Unplaced"/>
</dbReference>
<keyword evidence="2" id="KW-0489">Methyltransferase</keyword>
<evidence type="ECO:0000256" key="3">
    <source>
        <dbReference type="ARBA" id="ARBA00022679"/>
    </source>
</evidence>
<comment type="similarity">
    <text evidence="1">Belongs to the CFA/CMAS family.</text>
</comment>
<protein>
    <submittedName>
        <fullName evidence="7">Cyclopropane-fatty-acyl-phospholipid synthase</fullName>
    </submittedName>
</protein>
<evidence type="ECO:0000256" key="4">
    <source>
        <dbReference type="ARBA" id="ARBA00022691"/>
    </source>
</evidence>
<dbReference type="Pfam" id="PF02353">
    <property type="entry name" value="CMAS"/>
    <property type="match status" value="1"/>
</dbReference>
<dbReference type="AlphaFoldDB" id="A0A914E0F9"/>
<evidence type="ECO:0000256" key="1">
    <source>
        <dbReference type="ARBA" id="ARBA00010815"/>
    </source>
</evidence>
<dbReference type="InterPro" id="IPR029063">
    <property type="entry name" value="SAM-dependent_MTases_sf"/>
</dbReference>
<evidence type="ECO:0000256" key="2">
    <source>
        <dbReference type="ARBA" id="ARBA00022603"/>
    </source>
</evidence>
<dbReference type="WBParaSite" id="ACRNAN_scaffold4893.g12158.t1">
    <property type="protein sequence ID" value="ACRNAN_scaffold4893.g12158.t1"/>
    <property type="gene ID" value="ACRNAN_scaffold4893.g12158"/>
</dbReference>